<gene>
    <name evidence="1" type="ORF">S12H4_02862</name>
</gene>
<accession>X1SM07</accession>
<dbReference type="EMBL" id="BARW01000748">
    <property type="protein sequence ID" value="GAI68839.1"/>
    <property type="molecule type" value="Genomic_DNA"/>
</dbReference>
<protein>
    <submittedName>
        <fullName evidence="1">Uncharacterized protein</fullName>
    </submittedName>
</protein>
<sequence length="206" mass="22992">MPRKVQYTIEELTCPECGFVAINANGLRGHRQFKHGVRPSGAQLPLQKQDLLVSESKLAQLLDERFGVVGEQINQLAGVVDELQVGFPRLLEQLNQPKRISDFPLSEQARYLEGALRTLDAEATAILLQHAGKADMLRPATDVVEGHIVDEDQQAKEADLAEFVAEMTEKEAKRKAEELVIEDGKRDEPGWRYLSHLDISIKKGAD</sequence>
<name>X1SM07_9ZZZZ</name>
<evidence type="ECO:0000313" key="1">
    <source>
        <dbReference type="EMBL" id="GAI68839.1"/>
    </source>
</evidence>
<organism evidence="1">
    <name type="scientific">marine sediment metagenome</name>
    <dbReference type="NCBI Taxonomy" id="412755"/>
    <lineage>
        <taxon>unclassified sequences</taxon>
        <taxon>metagenomes</taxon>
        <taxon>ecological metagenomes</taxon>
    </lineage>
</organism>
<dbReference type="AlphaFoldDB" id="X1SM07"/>
<comment type="caution">
    <text evidence="1">The sequence shown here is derived from an EMBL/GenBank/DDBJ whole genome shotgun (WGS) entry which is preliminary data.</text>
</comment>
<proteinExistence type="predicted"/>
<reference evidence="1" key="1">
    <citation type="journal article" date="2014" name="Front. Microbiol.">
        <title>High frequency of phylogenetically diverse reductive dehalogenase-homologous genes in deep subseafloor sedimentary metagenomes.</title>
        <authorList>
            <person name="Kawai M."/>
            <person name="Futagami T."/>
            <person name="Toyoda A."/>
            <person name="Takaki Y."/>
            <person name="Nishi S."/>
            <person name="Hori S."/>
            <person name="Arai W."/>
            <person name="Tsubouchi T."/>
            <person name="Morono Y."/>
            <person name="Uchiyama I."/>
            <person name="Ito T."/>
            <person name="Fujiyama A."/>
            <person name="Inagaki F."/>
            <person name="Takami H."/>
        </authorList>
    </citation>
    <scope>NUCLEOTIDE SEQUENCE</scope>
    <source>
        <strain evidence="1">Expedition CK06-06</strain>
    </source>
</reference>